<feature type="compositionally biased region" description="Basic and acidic residues" evidence="8">
    <location>
        <begin position="25"/>
        <end position="45"/>
    </location>
</feature>
<dbReference type="SUPFAM" id="SSF81665">
    <property type="entry name" value="Calcium ATPase, transmembrane domain M"/>
    <property type="match status" value="1"/>
</dbReference>
<dbReference type="EMBL" id="RYZW01000073">
    <property type="protein sequence ID" value="TDZ53165.1"/>
    <property type="molecule type" value="Genomic_DNA"/>
</dbReference>
<protein>
    <submittedName>
        <fullName evidence="10">P-type cation-transporting ATPase</fullName>
    </submittedName>
</protein>
<accession>A0A4R8RA09</accession>
<evidence type="ECO:0000313" key="10">
    <source>
        <dbReference type="EMBL" id="TDZ53165.1"/>
    </source>
</evidence>
<evidence type="ECO:0000256" key="8">
    <source>
        <dbReference type="SAM" id="MobiDB-lite"/>
    </source>
</evidence>
<keyword evidence="7" id="KW-0547">Nucleotide-binding</keyword>
<dbReference type="PANTHER" id="PTHR46594">
    <property type="entry name" value="P-TYPE CATION-TRANSPORTING ATPASE"/>
    <property type="match status" value="1"/>
</dbReference>
<dbReference type="SFLD" id="SFLDS00003">
    <property type="entry name" value="Haloacid_Dehalogenase"/>
    <property type="match status" value="1"/>
</dbReference>
<dbReference type="GO" id="GO:0046872">
    <property type="term" value="F:metal ion binding"/>
    <property type="evidence" value="ECO:0007669"/>
    <property type="project" value="UniProtKB-KW"/>
</dbReference>
<dbReference type="GO" id="GO:0016020">
    <property type="term" value="C:membrane"/>
    <property type="evidence" value="ECO:0007669"/>
    <property type="project" value="UniProtKB-SubCell"/>
</dbReference>
<dbReference type="CDD" id="cd00371">
    <property type="entry name" value="HMA"/>
    <property type="match status" value="1"/>
</dbReference>
<feature type="transmembrane region" description="Helical" evidence="7">
    <location>
        <begin position="484"/>
        <end position="503"/>
    </location>
</feature>
<keyword evidence="5 7" id="KW-1133">Transmembrane helix</keyword>
<dbReference type="NCBIfam" id="TIGR01494">
    <property type="entry name" value="ATPase_P-type"/>
    <property type="match status" value="1"/>
</dbReference>
<evidence type="ECO:0000256" key="5">
    <source>
        <dbReference type="ARBA" id="ARBA00022989"/>
    </source>
</evidence>
<evidence type="ECO:0000259" key="9">
    <source>
        <dbReference type="PROSITE" id="PS50846"/>
    </source>
</evidence>
<dbReference type="SFLD" id="SFLDF00027">
    <property type="entry name" value="p-type_atpase"/>
    <property type="match status" value="1"/>
</dbReference>
<feature type="transmembrane region" description="Helical" evidence="7">
    <location>
        <begin position="515"/>
        <end position="532"/>
    </location>
</feature>
<feature type="transmembrane region" description="Helical" evidence="7">
    <location>
        <begin position="1039"/>
        <end position="1060"/>
    </location>
</feature>
<keyword evidence="2 7" id="KW-0812">Transmembrane</keyword>
<dbReference type="InterPro" id="IPR023298">
    <property type="entry name" value="ATPase_P-typ_TM_dom_sf"/>
</dbReference>
<feature type="compositionally biased region" description="Low complexity" evidence="8">
    <location>
        <begin position="174"/>
        <end position="200"/>
    </location>
</feature>
<dbReference type="AlphaFoldDB" id="A0A4R8RA09"/>
<evidence type="ECO:0000256" key="6">
    <source>
        <dbReference type="ARBA" id="ARBA00023136"/>
    </source>
</evidence>
<feature type="domain" description="HMA" evidence="9">
    <location>
        <begin position="267"/>
        <end position="334"/>
    </location>
</feature>
<dbReference type="SFLD" id="SFLDG00002">
    <property type="entry name" value="C1.7:_P-type_atpase_like"/>
    <property type="match status" value="1"/>
</dbReference>
<dbReference type="PANTHER" id="PTHR46594:SF4">
    <property type="entry name" value="P-TYPE CATION-TRANSPORTING ATPASE"/>
    <property type="match status" value="1"/>
</dbReference>
<dbReference type="GO" id="GO:0016887">
    <property type="term" value="F:ATP hydrolysis activity"/>
    <property type="evidence" value="ECO:0007669"/>
    <property type="project" value="InterPro"/>
</dbReference>
<dbReference type="SUPFAM" id="SSF56784">
    <property type="entry name" value="HAD-like"/>
    <property type="match status" value="1"/>
</dbReference>
<comment type="subcellular location">
    <subcellularLocation>
        <location evidence="1 7">Membrane</location>
    </subcellularLocation>
</comment>
<dbReference type="Pfam" id="PF00702">
    <property type="entry name" value="Hydrolase"/>
    <property type="match status" value="1"/>
</dbReference>
<dbReference type="InterPro" id="IPR023299">
    <property type="entry name" value="ATPase_P-typ_cyto_dom_N"/>
</dbReference>
<dbReference type="Gene3D" id="1.20.1110.10">
    <property type="entry name" value="Calcium-transporting ATPase, transmembrane domain"/>
    <property type="match status" value="1"/>
</dbReference>
<dbReference type="InterPro" id="IPR017969">
    <property type="entry name" value="Heavy-metal-associated_CS"/>
</dbReference>
<feature type="transmembrane region" description="Helical" evidence="7">
    <location>
        <begin position="665"/>
        <end position="691"/>
    </location>
</feature>
<feature type="region of interest" description="Disordered" evidence="8">
    <location>
        <begin position="1"/>
        <end position="63"/>
    </location>
</feature>
<dbReference type="GO" id="GO:0019829">
    <property type="term" value="F:ATPase-coupled monoatomic cation transmembrane transporter activity"/>
    <property type="evidence" value="ECO:0007669"/>
    <property type="project" value="InterPro"/>
</dbReference>
<dbReference type="Pfam" id="PF00122">
    <property type="entry name" value="E1-E2_ATPase"/>
    <property type="match status" value="1"/>
</dbReference>
<dbReference type="Gene3D" id="3.30.70.100">
    <property type="match status" value="1"/>
</dbReference>
<reference evidence="10 11" key="1">
    <citation type="submission" date="2018-12" db="EMBL/GenBank/DDBJ databases">
        <title>Genome sequence and assembly of Colletotrichum trifolii.</title>
        <authorList>
            <person name="Gan P."/>
            <person name="Shirasu K."/>
        </authorList>
    </citation>
    <scope>NUCLEOTIDE SEQUENCE [LARGE SCALE GENOMIC DNA]</scope>
    <source>
        <strain evidence="10 11">543-2</strain>
    </source>
</reference>
<evidence type="ECO:0000256" key="4">
    <source>
        <dbReference type="ARBA" id="ARBA00022967"/>
    </source>
</evidence>
<keyword evidence="11" id="KW-1185">Reference proteome</keyword>
<name>A0A4R8RA09_COLTR</name>
<dbReference type="GO" id="GO:0005524">
    <property type="term" value="F:ATP binding"/>
    <property type="evidence" value="ECO:0007669"/>
    <property type="project" value="UniProtKB-UniRule"/>
</dbReference>
<comment type="similarity">
    <text evidence="7">Belongs to the cation transport ATPase (P-type) (TC 3.A.3) family. Type IB subfamily.</text>
</comment>
<dbReference type="Gene3D" id="3.40.50.1000">
    <property type="entry name" value="HAD superfamily/HAD-like"/>
    <property type="match status" value="1"/>
</dbReference>
<feature type="transmembrane region" description="Helical" evidence="7">
    <location>
        <begin position="1009"/>
        <end position="1027"/>
    </location>
</feature>
<dbReference type="SUPFAM" id="SSF81653">
    <property type="entry name" value="Calcium ATPase, transduction domain A"/>
    <property type="match status" value="1"/>
</dbReference>
<dbReference type="InterPro" id="IPR023214">
    <property type="entry name" value="HAD_sf"/>
</dbReference>
<keyword evidence="4" id="KW-1278">Translocase</keyword>
<dbReference type="NCBIfam" id="TIGR01525">
    <property type="entry name" value="ATPase-IB_hvy"/>
    <property type="match status" value="1"/>
</dbReference>
<dbReference type="InterPro" id="IPR036163">
    <property type="entry name" value="HMA_dom_sf"/>
</dbReference>
<gene>
    <name evidence="10" type="primary">PCA1-0</name>
    <name evidence="10" type="ORF">CTRI78_v007121</name>
</gene>
<dbReference type="InterPro" id="IPR001757">
    <property type="entry name" value="P_typ_ATPase"/>
</dbReference>
<dbReference type="PRINTS" id="PR00119">
    <property type="entry name" value="CATATPASE"/>
</dbReference>
<feature type="region of interest" description="Disordered" evidence="8">
    <location>
        <begin position="174"/>
        <end position="251"/>
    </location>
</feature>
<dbReference type="PROSITE" id="PS00154">
    <property type="entry name" value="ATPASE_E1_E2"/>
    <property type="match status" value="1"/>
</dbReference>
<dbReference type="STRING" id="5466.A0A4R8RA09"/>
<keyword evidence="3 7" id="KW-0479">Metal-binding</keyword>
<dbReference type="InterPro" id="IPR027256">
    <property type="entry name" value="P-typ_ATPase_IB"/>
</dbReference>
<dbReference type="PROSITE" id="PS01047">
    <property type="entry name" value="HMA_1"/>
    <property type="match status" value="1"/>
</dbReference>
<dbReference type="InterPro" id="IPR008250">
    <property type="entry name" value="ATPase_P-typ_transduc_dom_A_sf"/>
</dbReference>
<evidence type="ECO:0000256" key="3">
    <source>
        <dbReference type="ARBA" id="ARBA00022723"/>
    </source>
</evidence>
<dbReference type="InterPro" id="IPR056236">
    <property type="entry name" value="HMA_PCA1"/>
</dbReference>
<dbReference type="Proteomes" id="UP000295703">
    <property type="component" value="Unassembled WGS sequence"/>
</dbReference>
<organism evidence="10 11">
    <name type="scientific">Colletotrichum trifolii</name>
    <dbReference type="NCBI Taxonomy" id="5466"/>
    <lineage>
        <taxon>Eukaryota</taxon>
        <taxon>Fungi</taxon>
        <taxon>Dikarya</taxon>
        <taxon>Ascomycota</taxon>
        <taxon>Pezizomycotina</taxon>
        <taxon>Sordariomycetes</taxon>
        <taxon>Hypocreomycetidae</taxon>
        <taxon>Glomerellales</taxon>
        <taxon>Glomerellaceae</taxon>
        <taxon>Colletotrichum</taxon>
        <taxon>Colletotrichum orbiculare species complex</taxon>
    </lineage>
</organism>
<keyword evidence="7" id="KW-0067">ATP-binding</keyword>
<dbReference type="Gene3D" id="3.40.1110.10">
    <property type="entry name" value="Calcium-transporting ATPase, cytoplasmic domain N"/>
    <property type="match status" value="1"/>
</dbReference>
<proteinExistence type="inferred from homology"/>
<dbReference type="InterPro" id="IPR059000">
    <property type="entry name" value="ATPase_P-type_domA"/>
</dbReference>
<feature type="transmembrane region" description="Helical" evidence="7">
    <location>
        <begin position="419"/>
        <end position="438"/>
    </location>
</feature>
<feature type="compositionally biased region" description="Gly residues" evidence="8">
    <location>
        <begin position="1"/>
        <end position="10"/>
    </location>
</feature>
<evidence type="ECO:0000256" key="7">
    <source>
        <dbReference type="RuleBase" id="RU362081"/>
    </source>
</evidence>
<dbReference type="SUPFAM" id="SSF55008">
    <property type="entry name" value="HMA, heavy metal-associated domain"/>
    <property type="match status" value="1"/>
</dbReference>
<sequence>MGSGCCSGGLGKDRDGGRPSTGRETAQDVEHQHGSNSSHQERGDGSGHTCPDDTPFAGGESDASDTVNGSLKLACCTSHVGKCNGCNDECIIAVAAAECEKICDDDDAHEDAADHKHTHDKNGQHAEACETHVQQAIAKYKSYLDTARCTCRTVLDRHLPTTCCSEQQTSPASAATSVSSSVAPKKSYPATRARSPSRARGQQQHHDHQGVKSHSKKAQSHAVKPAQDGQPGCCSGHPVSQPSDPLGIQPRKYLDGETDIERNAALEYVSLVVDGMDCSGCSNALEDALKAVPGVTGVRVNFVMSTAEFRCDEAIGKAQDAIRHAESLTGFRCTRKSSHDQNLDVLSSAADARTLLQLELPGVSSITLLNKNMVRLSYDPAVTGARTLFERTRPYSTGLAPPRDDPSIAMGRKRMRDKLIKTILAAVLTIPICVFSWAQTDVDIKTKSIVSLVLASHVQLIAVPEFYKPALSTLIRARKVEMDMLVVISITAAYTYSLVAFGYRMANRDLKTKEYFETSTLLITLVLLGRMISAISRIRAVSAVSVRSLQAATAFVVENGSVVEVDARLLQYGDIFRLLPETVVPTDGLVTEGVSEVDESMLTGENKLVPKKPGDHIIAGTVNGPGTLTVQLMRLPGKNTVTDIAKQVEDANNSKPKCQDVADRVAGWFVIVVPAITVVVMITQVLVGLYVRISHPNEAFVDALNYAIAVLVISCPCAMGLAVPMVLVIAIGVAAKGGVIIKSAEAIERARGVTAFVFDKTGTITDSDLDVCEEKFLVIDENRARAIAGALVAGNKHPVSLAIANYLTLPSMPEIELSSLHSIPGSGVEAELEGHTVRAGSPAWTGSDSLPFVTQLQNRGMTLLVVTEDSKPIIVYGLTSHIRHEAYHVIPRLRSLNFDVHLVSGDQEHAVQAVAEEIGISNANVAFQQSPAQKREYVSALMSKGKVVMFVGDGTNDAVAVAQANVGVQIASVLCSSDVTRSAADVVLFSGLEGILSLIHVSKRAHRRIAFNFFWAGFYNLFAILLASGAFPKFHIPPAYAGLGELVSVMPVVVAALTMLP</sequence>
<dbReference type="Pfam" id="PF24534">
    <property type="entry name" value="HMA_PCA1"/>
    <property type="match status" value="1"/>
</dbReference>
<evidence type="ECO:0000256" key="2">
    <source>
        <dbReference type="ARBA" id="ARBA00022692"/>
    </source>
</evidence>
<comment type="caution">
    <text evidence="10">The sequence shown here is derived from an EMBL/GenBank/DDBJ whole genome shotgun (WGS) entry which is preliminary data.</text>
</comment>
<evidence type="ECO:0000313" key="11">
    <source>
        <dbReference type="Proteomes" id="UP000295703"/>
    </source>
</evidence>
<dbReference type="NCBIfam" id="TIGR01511">
    <property type="entry name" value="ATPase-IB1_Cu"/>
    <property type="match status" value="1"/>
</dbReference>
<dbReference type="InterPro" id="IPR018303">
    <property type="entry name" value="ATPase_P-typ_P_site"/>
</dbReference>
<feature type="transmembrane region" description="Helical" evidence="7">
    <location>
        <begin position="703"/>
        <end position="733"/>
    </location>
</feature>
<dbReference type="InterPro" id="IPR044492">
    <property type="entry name" value="P_typ_ATPase_HD_dom"/>
</dbReference>
<dbReference type="Pfam" id="PF00403">
    <property type="entry name" value="HMA"/>
    <property type="match status" value="1"/>
</dbReference>
<evidence type="ECO:0000256" key="1">
    <source>
        <dbReference type="ARBA" id="ARBA00004370"/>
    </source>
</evidence>
<dbReference type="InterPro" id="IPR036412">
    <property type="entry name" value="HAD-like_sf"/>
</dbReference>
<keyword evidence="6 7" id="KW-0472">Membrane</keyword>
<dbReference type="Gene3D" id="2.70.150.10">
    <property type="entry name" value="Calcium-transporting ATPase, cytoplasmic transduction domain A"/>
    <property type="match status" value="1"/>
</dbReference>
<dbReference type="PROSITE" id="PS50846">
    <property type="entry name" value="HMA_2"/>
    <property type="match status" value="1"/>
</dbReference>
<dbReference type="InterPro" id="IPR006121">
    <property type="entry name" value="HMA_dom"/>
</dbReference>